<dbReference type="HOGENOM" id="CLU_394312_0_0_1"/>
<feature type="compositionally biased region" description="Low complexity" evidence="5">
    <location>
        <begin position="612"/>
        <end position="625"/>
    </location>
</feature>
<dbReference type="STRING" id="1432307.W9CFR5"/>
<feature type="compositionally biased region" description="Polar residues" evidence="5">
    <location>
        <begin position="473"/>
        <end position="510"/>
    </location>
</feature>
<dbReference type="GO" id="GO:0006511">
    <property type="term" value="P:ubiquitin-dependent protein catabolic process"/>
    <property type="evidence" value="ECO:0007669"/>
    <property type="project" value="TreeGrafter"/>
</dbReference>
<keyword evidence="8" id="KW-1185">Reference proteome</keyword>
<feature type="region of interest" description="Disordered" evidence="5">
    <location>
        <begin position="417"/>
        <end position="548"/>
    </location>
</feature>
<dbReference type="InterPro" id="IPR051834">
    <property type="entry name" value="RING_finger_E3_ligase"/>
</dbReference>
<feature type="region of interest" description="Disordered" evidence="5">
    <location>
        <begin position="605"/>
        <end position="648"/>
    </location>
</feature>
<evidence type="ECO:0000256" key="2">
    <source>
        <dbReference type="ARBA" id="ARBA00022771"/>
    </source>
</evidence>
<name>W9CFR5_SCLBF</name>
<accession>W9CFR5</accession>
<keyword evidence="1" id="KW-0479">Metal-binding</keyword>
<protein>
    <recommendedName>
        <fullName evidence="6">RING-type domain-containing protein</fullName>
    </recommendedName>
</protein>
<feature type="compositionally biased region" description="Polar residues" evidence="5">
    <location>
        <begin position="518"/>
        <end position="548"/>
    </location>
</feature>
<dbReference type="Proteomes" id="UP000019487">
    <property type="component" value="Unassembled WGS sequence"/>
</dbReference>
<dbReference type="SMART" id="SM00184">
    <property type="entry name" value="RING"/>
    <property type="match status" value="1"/>
</dbReference>
<evidence type="ECO:0000256" key="4">
    <source>
        <dbReference type="PROSITE-ProRule" id="PRU00175"/>
    </source>
</evidence>
<dbReference type="GO" id="GO:0005634">
    <property type="term" value="C:nucleus"/>
    <property type="evidence" value="ECO:0007669"/>
    <property type="project" value="TreeGrafter"/>
</dbReference>
<dbReference type="InterPro" id="IPR001841">
    <property type="entry name" value="Znf_RING"/>
</dbReference>
<proteinExistence type="predicted"/>
<evidence type="ECO:0000256" key="3">
    <source>
        <dbReference type="ARBA" id="ARBA00022833"/>
    </source>
</evidence>
<dbReference type="PANTHER" id="PTHR45931">
    <property type="entry name" value="SI:CH211-59O9.10"/>
    <property type="match status" value="1"/>
</dbReference>
<dbReference type="Pfam" id="PF13639">
    <property type="entry name" value="zf-RING_2"/>
    <property type="match status" value="1"/>
</dbReference>
<organism evidence="7 8">
    <name type="scientific">Sclerotinia borealis (strain F-4128)</name>
    <dbReference type="NCBI Taxonomy" id="1432307"/>
    <lineage>
        <taxon>Eukaryota</taxon>
        <taxon>Fungi</taxon>
        <taxon>Dikarya</taxon>
        <taxon>Ascomycota</taxon>
        <taxon>Pezizomycotina</taxon>
        <taxon>Leotiomycetes</taxon>
        <taxon>Helotiales</taxon>
        <taxon>Sclerotiniaceae</taxon>
        <taxon>Sclerotinia</taxon>
    </lineage>
</organism>
<evidence type="ECO:0000259" key="6">
    <source>
        <dbReference type="PROSITE" id="PS50089"/>
    </source>
</evidence>
<dbReference type="PROSITE" id="PS50089">
    <property type="entry name" value="ZF_RING_2"/>
    <property type="match status" value="1"/>
</dbReference>
<feature type="domain" description="RING-type" evidence="6">
    <location>
        <begin position="333"/>
        <end position="381"/>
    </location>
</feature>
<feature type="region of interest" description="Disordered" evidence="5">
    <location>
        <begin position="98"/>
        <end position="265"/>
    </location>
</feature>
<evidence type="ECO:0000313" key="8">
    <source>
        <dbReference type="Proteomes" id="UP000019487"/>
    </source>
</evidence>
<dbReference type="SUPFAM" id="SSF57850">
    <property type="entry name" value="RING/U-box"/>
    <property type="match status" value="1"/>
</dbReference>
<reference evidence="7 8" key="1">
    <citation type="journal article" date="2014" name="Genome Announc.">
        <title>Draft genome sequence of Sclerotinia borealis, a psychrophilic plant pathogenic fungus.</title>
        <authorList>
            <person name="Mardanov A.V."/>
            <person name="Beletsky A.V."/>
            <person name="Kadnikov V.V."/>
            <person name="Ignatov A.N."/>
            <person name="Ravin N.V."/>
        </authorList>
    </citation>
    <scope>NUCLEOTIDE SEQUENCE [LARGE SCALE GENOMIC DNA]</scope>
    <source>
        <strain evidence="8">F-4157</strain>
    </source>
</reference>
<evidence type="ECO:0000256" key="1">
    <source>
        <dbReference type="ARBA" id="ARBA00022723"/>
    </source>
</evidence>
<feature type="compositionally biased region" description="Polar residues" evidence="5">
    <location>
        <begin position="193"/>
        <end position="212"/>
    </location>
</feature>
<dbReference type="OrthoDB" id="8062037at2759"/>
<dbReference type="EMBL" id="AYSA01000327">
    <property type="protein sequence ID" value="ESZ93355.1"/>
    <property type="molecule type" value="Genomic_DNA"/>
</dbReference>
<keyword evidence="3" id="KW-0862">Zinc</keyword>
<dbReference type="GO" id="GO:0008270">
    <property type="term" value="F:zinc ion binding"/>
    <property type="evidence" value="ECO:0007669"/>
    <property type="project" value="UniProtKB-KW"/>
</dbReference>
<feature type="compositionally biased region" description="Basic and acidic residues" evidence="5">
    <location>
        <begin position="228"/>
        <end position="239"/>
    </location>
</feature>
<sequence length="648" mass="72113">MDYTMDDDDIDMPYAPPLQQATVPRCPYNQASRNSIHAPNTRYPALMNPWAGYHGGYVPPSMYGTPNMPPVPYSGATPGYATQYTQWSQTTQVQNTMYPNFQDPQHQNQPPPNRPFPTLPPPVSVPPDYSWSAPWPNNPRARSSFAEEPAEADTINDNINHQGMDYMGNSGAGPSREPAQQRRRERERRERNTPSGANLEASMQSNHSNAFSDSPLPVNGSEWGRPSARQERRVAEAQRRTASFTGARRNTETDGDEFGQSDDDDDLEAMIGYSQYLQVADQGTLASALRGRFGSLGGLGLLDVSGKRMPSKDFLLSLESPNPDELSKEERNCMICYNDFGVKNPEGVSEQPLRLPKCKHIFGATCIKKWFKENDSCPYCRDKVPSESARKVVLRQARQLMHEHMRRRYQAAAGSVEVGPLNPGALNPQEHHSMPSGDRTPPVWSRPSTAETAESRHRVSRGRTLVHRAALQSMRQNPMSSTRFYTPTSQLQNEANPPSTHSRHNSNSEGVSPAIAIGSTSNNGDRQPALPSTNSLGNSANSNSYMTPTNSSPAYSAIPNSYMSPSAPPYSQNRPIAFGSMRASPFDLTQLENPAHFYNFQPQISQQDDSTAVQSQQHALQQEAMQQREMENRTNEQQFHPHGNMRGF</sequence>
<evidence type="ECO:0000256" key="5">
    <source>
        <dbReference type="SAM" id="MobiDB-lite"/>
    </source>
</evidence>
<feature type="compositionally biased region" description="Basic and acidic residues" evidence="5">
    <location>
        <begin position="179"/>
        <end position="192"/>
    </location>
</feature>
<keyword evidence="2 4" id="KW-0863">Zinc-finger</keyword>
<dbReference type="Gene3D" id="3.30.40.10">
    <property type="entry name" value="Zinc/RING finger domain, C3HC4 (zinc finger)"/>
    <property type="match status" value="1"/>
</dbReference>
<dbReference type="InterPro" id="IPR013083">
    <property type="entry name" value="Znf_RING/FYVE/PHD"/>
</dbReference>
<dbReference type="AlphaFoldDB" id="W9CFR5"/>
<evidence type="ECO:0000313" key="7">
    <source>
        <dbReference type="EMBL" id="ESZ93355.1"/>
    </source>
</evidence>
<gene>
    <name evidence="7" type="ORF">SBOR_6252</name>
</gene>
<dbReference type="PANTHER" id="PTHR45931:SF3">
    <property type="entry name" value="RING ZINC FINGER-CONTAINING PROTEIN"/>
    <property type="match status" value="1"/>
</dbReference>
<feature type="compositionally biased region" description="Pro residues" evidence="5">
    <location>
        <begin position="109"/>
        <end position="125"/>
    </location>
</feature>
<comment type="caution">
    <text evidence="7">The sequence shown here is derived from an EMBL/GenBank/DDBJ whole genome shotgun (WGS) entry which is preliminary data.</text>
</comment>
<feature type="compositionally biased region" description="Low complexity" evidence="5">
    <location>
        <begin position="99"/>
        <end position="108"/>
    </location>
</feature>
<feature type="compositionally biased region" description="Acidic residues" evidence="5">
    <location>
        <begin position="253"/>
        <end position="265"/>
    </location>
</feature>
<dbReference type="GO" id="GO:0061630">
    <property type="term" value="F:ubiquitin protein ligase activity"/>
    <property type="evidence" value="ECO:0007669"/>
    <property type="project" value="TreeGrafter"/>
</dbReference>